<gene>
    <name evidence="3" type="ORF">Ana3638_09015</name>
</gene>
<keyword evidence="1" id="KW-0732">Signal</keyword>
<keyword evidence="4" id="KW-1185">Reference proteome</keyword>
<dbReference type="PROSITE" id="PS51257">
    <property type="entry name" value="PROKAR_LIPOPROTEIN"/>
    <property type="match status" value="1"/>
</dbReference>
<sequence>MEDNKSHVNYKKRITAAFVSVVLVLTVVLTGCGGKSSSDVQTSLTENSRDGSSAADSDSSEKETITIALQTDSFITDYNDNYLTNLIEKELGINLEIYQLPSDSTELKSKVSIMVAAGKDMPDVFSVKALSNEMILDYGSKGAFIPLNDYVNDPSKAVNFSAIPGEDKDIMLKAMTSADGNIYTLPAYEPETWNLTPYRLYINETWLNKLGLKIPATTDEYYEVLKAFVNQDPNGNGIKDEIGVYGYSTGGYGENIIQALMNAFTFYNSSVNGGLALDGDGSTVIAPFTTDEWKNGMEYMNKLYSEGLLTASIFTDDITQFKATLNNEAVNLIGSVTAGSTGNWTDADNNPNFQDMTLISPLQGPEGIAYTPYAEYSPTPAWFITSACKNPDLAFKLGDLFYRQDMSMTVRFGEEGVDWTMDEATCEASTNAFVDAGLYDKIGLVYLTNIWVENNNKFWRNCQPRYASLSTGNTYGNGTAEYNPELKTAKLGAYNYQHYYNAHPEKVLPVLHYTAEETGKISETTTNIPEYVNQSLAEFITGARSMDEWSDYLDTLNGMGLKQWLECAQTAYDRIK</sequence>
<dbReference type="SUPFAM" id="SSF53850">
    <property type="entry name" value="Periplasmic binding protein-like II"/>
    <property type="match status" value="1"/>
</dbReference>
<dbReference type="KEGG" id="anr:Ana3638_09015"/>
<dbReference type="Gene3D" id="3.40.190.10">
    <property type="entry name" value="Periplasmic binding protein-like II"/>
    <property type="match status" value="2"/>
</dbReference>
<protein>
    <submittedName>
        <fullName evidence="3">Extracellular solute-binding protein</fullName>
    </submittedName>
</protein>
<dbReference type="RefSeq" id="WP_161837718.1">
    <property type="nucleotide sequence ID" value="NZ_CP048000.1"/>
</dbReference>
<dbReference type="Proteomes" id="UP000464314">
    <property type="component" value="Chromosome"/>
</dbReference>
<proteinExistence type="predicted"/>
<reference evidence="3 4" key="1">
    <citation type="submission" date="2020-01" db="EMBL/GenBank/DDBJ databases">
        <title>Genome analysis of Anaerocolumna sp. CBA3638.</title>
        <authorList>
            <person name="Kim J."/>
            <person name="Roh S.W."/>
        </authorList>
    </citation>
    <scope>NUCLEOTIDE SEQUENCE [LARGE SCALE GENOMIC DNA]</scope>
    <source>
        <strain evidence="3 4">CBA3638</strain>
    </source>
</reference>
<dbReference type="EMBL" id="CP048000">
    <property type="protein sequence ID" value="QHQ60890.1"/>
    <property type="molecule type" value="Genomic_DNA"/>
</dbReference>
<evidence type="ECO:0000256" key="1">
    <source>
        <dbReference type="ARBA" id="ARBA00022729"/>
    </source>
</evidence>
<dbReference type="AlphaFoldDB" id="A0A6P1TI50"/>
<accession>A0A6P1TI50</accession>
<name>A0A6P1TI50_9FIRM</name>
<dbReference type="PANTHER" id="PTHR43649">
    <property type="entry name" value="ARABINOSE-BINDING PROTEIN-RELATED"/>
    <property type="match status" value="1"/>
</dbReference>
<dbReference type="InterPro" id="IPR050490">
    <property type="entry name" value="Bact_solute-bd_prot1"/>
</dbReference>
<evidence type="ECO:0000313" key="4">
    <source>
        <dbReference type="Proteomes" id="UP000464314"/>
    </source>
</evidence>
<feature type="compositionally biased region" description="Polar residues" evidence="2">
    <location>
        <begin position="35"/>
        <end position="46"/>
    </location>
</feature>
<evidence type="ECO:0000256" key="2">
    <source>
        <dbReference type="SAM" id="MobiDB-lite"/>
    </source>
</evidence>
<dbReference type="PANTHER" id="PTHR43649:SF33">
    <property type="entry name" value="POLYGALACTURONAN_RHAMNOGALACTURONAN-BINDING PROTEIN YTCQ"/>
    <property type="match status" value="1"/>
</dbReference>
<organism evidence="3 4">
    <name type="scientific">Anaerocolumna sedimenticola</name>
    <dbReference type="NCBI Taxonomy" id="2696063"/>
    <lineage>
        <taxon>Bacteria</taxon>
        <taxon>Bacillati</taxon>
        <taxon>Bacillota</taxon>
        <taxon>Clostridia</taxon>
        <taxon>Lachnospirales</taxon>
        <taxon>Lachnospiraceae</taxon>
        <taxon>Anaerocolumna</taxon>
    </lineage>
</organism>
<feature type="region of interest" description="Disordered" evidence="2">
    <location>
        <begin position="34"/>
        <end position="62"/>
    </location>
</feature>
<evidence type="ECO:0000313" key="3">
    <source>
        <dbReference type="EMBL" id="QHQ60890.1"/>
    </source>
</evidence>